<sequence length="140" mass="16516">MLQLMLPPFLLSLMDYVLKAVAESRALHWARGAMDFLRNIVNWVRGTLALPHVHIREAGNVAYALLAHLAPVLTWIEGIVYSPAGQVVLDWARWAERWFVAMFFIIPLGFELIRRLRAHGLRLHRRYFTQKQRRRYARRQ</sequence>
<evidence type="ECO:0000256" key="2">
    <source>
        <dbReference type="SAM" id="SignalP"/>
    </source>
</evidence>
<evidence type="ECO:0000256" key="1">
    <source>
        <dbReference type="SAM" id="Phobius"/>
    </source>
</evidence>
<keyword evidence="1" id="KW-0472">Membrane</keyword>
<gene>
    <name evidence="3" type="ORF">B0H63DRAFT_485316</name>
</gene>
<keyword evidence="1" id="KW-0812">Transmembrane</keyword>
<dbReference type="Proteomes" id="UP001285441">
    <property type="component" value="Unassembled WGS sequence"/>
</dbReference>
<keyword evidence="4" id="KW-1185">Reference proteome</keyword>
<proteinExistence type="predicted"/>
<feature type="transmembrane region" description="Helical" evidence="1">
    <location>
        <begin position="98"/>
        <end position="116"/>
    </location>
</feature>
<dbReference type="AlphaFoldDB" id="A0AAE0N755"/>
<keyword evidence="1" id="KW-1133">Transmembrane helix</keyword>
<feature type="chain" id="PRO_5042102307" evidence="2">
    <location>
        <begin position="23"/>
        <end position="140"/>
    </location>
</feature>
<evidence type="ECO:0000313" key="4">
    <source>
        <dbReference type="Proteomes" id="UP001285441"/>
    </source>
</evidence>
<evidence type="ECO:0000313" key="3">
    <source>
        <dbReference type="EMBL" id="KAK3372598.1"/>
    </source>
</evidence>
<protein>
    <submittedName>
        <fullName evidence="3">Uncharacterized protein</fullName>
    </submittedName>
</protein>
<feature type="signal peptide" evidence="2">
    <location>
        <begin position="1"/>
        <end position="22"/>
    </location>
</feature>
<dbReference type="EMBL" id="JAULSW010000008">
    <property type="protein sequence ID" value="KAK3372598.1"/>
    <property type="molecule type" value="Genomic_DNA"/>
</dbReference>
<organism evidence="3 4">
    <name type="scientific">Podospora didyma</name>
    <dbReference type="NCBI Taxonomy" id="330526"/>
    <lineage>
        <taxon>Eukaryota</taxon>
        <taxon>Fungi</taxon>
        <taxon>Dikarya</taxon>
        <taxon>Ascomycota</taxon>
        <taxon>Pezizomycotina</taxon>
        <taxon>Sordariomycetes</taxon>
        <taxon>Sordariomycetidae</taxon>
        <taxon>Sordariales</taxon>
        <taxon>Podosporaceae</taxon>
        <taxon>Podospora</taxon>
    </lineage>
</organism>
<accession>A0AAE0N755</accession>
<reference evidence="3" key="1">
    <citation type="journal article" date="2023" name="Mol. Phylogenet. Evol.">
        <title>Genome-scale phylogeny and comparative genomics of the fungal order Sordariales.</title>
        <authorList>
            <person name="Hensen N."/>
            <person name="Bonometti L."/>
            <person name="Westerberg I."/>
            <person name="Brannstrom I.O."/>
            <person name="Guillou S."/>
            <person name="Cros-Aarteil S."/>
            <person name="Calhoun S."/>
            <person name="Haridas S."/>
            <person name="Kuo A."/>
            <person name="Mondo S."/>
            <person name="Pangilinan J."/>
            <person name="Riley R."/>
            <person name="LaButti K."/>
            <person name="Andreopoulos B."/>
            <person name="Lipzen A."/>
            <person name="Chen C."/>
            <person name="Yan M."/>
            <person name="Daum C."/>
            <person name="Ng V."/>
            <person name="Clum A."/>
            <person name="Steindorff A."/>
            <person name="Ohm R.A."/>
            <person name="Martin F."/>
            <person name="Silar P."/>
            <person name="Natvig D.O."/>
            <person name="Lalanne C."/>
            <person name="Gautier V."/>
            <person name="Ament-Velasquez S.L."/>
            <person name="Kruys A."/>
            <person name="Hutchinson M.I."/>
            <person name="Powell A.J."/>
            <person name="Barry K."/>
            <person name="Miller A.N."/>
            <person name="Grigoriev I.V."/>
            <person name="Debuchy R."/>
            <person name="Gladieux P."/>
            <person name="Hiltunen Thoren M."/>
            <person name="Johannesson H."/>
        </authorList>
    </citation>
    <scope>NUCLEOTIDE SEQUENCE</scope>
    <source>
        <strain evidence="3">CBS 232.78</strain>
    </source>
</reference>
<comment type="caution">
    <text evidence="3">The sequence shown here is derived from an EMBL/GenBank/DDBJ whole genome shotgun (WGS) entry which is preliminary data.</text>
</comment>
<keyword evidence="2" id="KW-0732">Signal</keyword>
<reference evidence="3" key="2">
    <citation type="submission" date="2023-06" db="EMBL/GenBank/DDBJ databases">
        <authorList>
            <consortium name="Lawrence Berkeley National Laboratory"/>
            <person name="Haridas S."/>
            <person name="Hensen N."/>
            <person name="Bonometti L."/>
            <person name="Westerberg I."/>
            <person name="Brannstrom I.O."/>
            <person name="Guillou S."/>
            <person name="Cros-Aarteil S."/>
            <person name="Calhoun S."/>
            <person name="Kuo A."/>
            <person name="Mondo S."/>
            <person name="Pangilinan J."/>
            <person name="Riley R."/>
            <person name="LaButti K."/>
            <person name="Andreopoulos B."/>
            <person name="Lipzen A."/>
            <person name="Chen C."/>
            <person name="Yanf M."/>
            <person name="Daum C."/>
            <person name="Ng V."/>
            <person name="Clum A."/>
            <person name="Steindorff A."/>
            <person name="Ohm R."/>
            <person name="Martin F."/>
            <person name="Silar P."/>
            <person name="Natvig D."/>
            <person name="Lalanne C."/>
            <person name="Gautier V."/>
            <person name="Ament-velasquez S.L."/>
            <person name="Kruys A."/>
            <person name="Hutchinson M.I."/>
            <person name="Powell A.J."/>
            <person name="Barry K."/>
            <person name="Miller A.N."/>
            <person name="Grigoriev I.V."/>
            <person name="Debuchy R."/>
            <person name="Gladieux P."/>
            <person name="Thoren M.H."/>
            <person name="Johannesson H."/>
        </authorList>
    </citation>
    <scope>NUCLEOTIDE SEQUENCE</scope>
    <source>
        <strain evidence="3">CBS 232.78</strain>
    </source>
</reference>
<name>A0AAE0N755_9PEZI</name>